<dbReference type="AlphaFoldDB" id="A0A8S3ZRE1"/>
<evidence type="ECO:0000256" key="7">
    <source>
        <dbReference type="ARBA" id="ARBA00022448"/>
    </source>
</evidence>
<evidence type="ECO:0000256" key="9">
    <source>
        <dbReference type="ARBA" id="ARBA00022664"/>
    </source>
</evidence>
<dbReference type="InterPro" id="IPR028544">
    <property type="entry name" value="CASC3"/>
</dbReference>
<comment type="similarity">
    <text evidence="5">Belongs to the CASC3 family.</text>
</comment>
<feature type="compositionally biased region" description="Low complexity" evidence="18">
    <location>
        <begin position="855"/>
        <end position="867"/>
    </location>
</feature>
<evidence type="ECO:0000256" key="1">
    <source>
        <dbReference type="ARBA" id="ARBA00004210"/>
    </source>
</evidence>
<keyword evidence="14" id="KW-0866">Nonsense-mediated mRNA decay</keyword>
<name>A0A8S3ZRE1_9EUPU</name>
<dbReference type="GO" id="GO:0016607">
    <property type="term" value="C:nuclear speck"/>
    <property type="evidence" value="ECO:0007669"/>
    <property type="project" value="UniProtKB-SubCell"/>
</dbReference>
<dbReference type="GO" id="GO:0008380">
    <property type="term" value="P:RNA splicing"/>
    <property type="evidence" value="ECO:0007669"/>
    <property type="project" value="UniProtKB-KW"/>
</dbReference>
<evidence type="ECO:0000256" key="16">
    <source>
        <dbReference type="ARBA" id="ARBA00023242"/>
    </source>
</evidence>
<comment type="caution">
    <text evidence="20">The sequence shown here is derived from an EMBL/GenBank/DDBJ whole genome shotgun (WGS) entry which is preliminary data.</text>
</comment>
<keyword evidence="17" id="KW-0966">Cell projection</keyword>
<feature type="region of interest" description="Disordered" evidence="18">
    <location>
        <begin position="617"/>
        <end position="651"/>
    </location>
</feature>
<keyword evidence="21" id="KW-1185">Reference proteome</keyword>
<evidence type="ECO:0000256" key="5">
    <source>
        <dbReference type="ARBA" id="ARBA00009548"/>
    </source>
</evidence>
<keyword evidence="8" id="KW-0963">Cytoplasm</keyword>
<dbReference type="GO" id="GO:0035145">
    <property type="term" value="C:exon-exon junction complex"/>
    <property type="evidence" value="ECO:0007669"/>
    <property type="project" value="InterPro"/>
</dbReference>
<evidence type="ECO:0000256" key="3">
    <source>
        <dbReference type="ARBA" id="ARBA00004324"/>
    </source>
</evidence>
<evidence type="ECO:0000313" key="20">
    <source>
        <dbReference type="EMBL" id="CAG5130508.1"/>
    </source>
</evidence>
<keyword evidence="15" id="KW-0508">mRNA splicing</keyword>
<feature type="compositionally biased region" description="Polar residues" evidence="18">
    <location>
        <begin position="311"/>
        <end position="322"/>
    </location>
</feature>
<protein>
    <recommendedName>
        <fullName evidence="6">Protein CASC3</fullName>
    </recommendedName>
</protein>
<keyword evidence="16" id="KW-0539">Nucleus</keyword>
<evidence type="ECO:0000256" key="13">
    <source>
        <dbReference type="ARBA" id="ARBA00022884"/>
    </source>
</evidence>
<feature type="compositionally biased region" description="Polar residues" evidence="18">
    <location>
        <begin position="357"/>
        <end position="372"/>
    </location>
</feature>
<keyword evidence="10" id="KW-0747">Spliceosome</keyword>
<keyword evidence="12" id="KW-0810">Translation regulation</keyword>
<dbReference type="GO" id="GO:0051028">
    <property type="term" value="P:mRNA transport"/>
    <property type="evidence" value="ECO:0007669"/>
    <property type="project" value="UniProtKB-KW"/>
</dbReference>
<comment type="subcellular location">
    <subcellularLocation>
        <location evidence="2">Cell projection</location>
        <location evidence="2">Dendrite</location>
    </subcellularLocation>
    <subcellularLocation>
        <location evidence="1">Cytoplasm</location>
        <location evidence="1">Stress granule</location>
    </subcellularLocation>
    <subcellularLocation>
        <location evidence="4">Cytoplasm</location>
        <location evidence="4">Perinuclear region</location>
    </subcellularLocation>
    <subcellularLocation>
        <location evidence="3">Nucleus speckle</location>
    </subcellularLocation>
</comment>
<evidence type="ECO:0000256" key="2">
    <source>
        <dbReference type="ARBA" id="ARBA00004279"/>
    </source>
</evidence>
<dbReference type="GO" id="GO:0005681">
    <property type="term" value="C:spliceosomal complex"/>
    <property type="evidence" value="ECO:0007669"/>
    <property type="project" value="UniProtKB-KW"/>
</dbReference>
<accession>A0A8S3ZRE1</accession>
<keyword evidence="9" id="KW-0507">mRNA processing</keyword>
<evidence type="ECO:0000259" key="19">
    <source>
        <dbReference type="SMART" id="SM01044"/>
    </source>
</evidence>
<dbReference type="PANTHER" id="PTHR13434:SF0">
    <property type="entry name" value="PROTEIN CASC3"/>
    <property type="match status" value="1"/>
</dbReference>
<evidence type="ECO:0000256" key="11">
    <source>
        <dbReference type="ARBA" id="ARBA00022816"/>
    </source>
</evidence>
<keyword evidence="11" id="KW-0509">mRNA transport</keyword>
<dbReference type="EMBL" id="CAJHNH020004068">
    <property type="protein sequence ID" value="CAG5130508.1"/>
    <property type="molecule type" value="Genomic_DNA"/>
</dbReference>
<feature type="compositionally biased region" description="Acidic residues" evidence="18">
    <location>
        <begin position="100"/>
        <end position="114"/>
    </location>
</feature>
<dbReference type="GO" id="GO:0000184">
    <property type="term" value="P:nuclear-transcribed mRNA catabolic process, nonsense-mediated decay"/>
    <property type="evidence" value="ECO:0007669"/>
    <property type="project" value="UniProtKB-KW"/>
</dbReference>
<evidence type="ECO:0000256" key="14">
    <source>
        <dbReference type="ARBA" id="ARBA00023161"/>
    </source>
</evidence>
<feature type="compositionally biased region" description="Basic and acidic residues" evidence="18">
    <location>
        <begin position="323"/>
        <end position="332"/>
    </location>
</feature>
<feature type="region of interest" description="Disordered" evidence="18">
    <location>
        <begin position="814"/>
        <end position="867"/>
    </location>
</feature>
<evidence type="ECO:0000256" key="8">
    <source>
        <dbReference type="ARBA" id="ARBA00022490"/>
    </source>
</evidence>
<dbReference type="GO" id="GO:0048471">
    <property type="term" value="C:perinuclear region of cytoplasm"/>
    <property type="evidence" value="ECO:0007669"/>
    <property type="project" value="UniProtKB-SubCell"/>
</dbReference>
<dbReference type="PANTHER" id="PTHR13434">
    <property type="entry name" value="PROTEIN CASC3"/>
    <property type="match status" value="1"/>
</dbReference>
<dbReference type="InterPro" id="IPR018545">
    <property type="entry name" value="Btz_dom"/>
</dbReference>
<sequence>MSVPKPERRRRRLLDEGEDAGAETPAVVARSSECESEDEGPVVENSECESAVDDSADQEDETEEGSETETEEGSETEESGSETEGYTDEEGLNEERQSGDGEEQPENDKPDDDEDKKNPAYVPRKGAFYEHDYRRGDEVPEAEVTEELKPKKKLWQDEGKWSHDRYIDVLQAPKSREELIEIYGYDIRIADRPPEAPPRSLRRPKGPRQPNFKDFIPRMAVIDTTEGGHDSVPNLGDDDFIQYSHPGSRTPHRNRGPGTDSRRGGRAAVVGGITRSWRKEAANDNSQDNGKIDSEGTPKLYHGETDGVGYRNSNQERFQQSQDIRRMDDSRGKSRPQYGFREDRRDNFSHPRRRDGNFNSQGQVENWRSVQNDYKDAPSRANDFVRNNRGGYNEFGNNRKRPQLPITGGNIGQGVGNSGDSGYYGNNTFSGKGFEQTPYHQQQAEAPGTASKEAKEYTNSSYKNPEINSKAKGVASFPAASVTDSNAGDNSVSANSSNSLVISNKENVQTINVTITSTTTEKKSYAKERRAKGISRPVDGAVLVAAGAEPQAVPVAPVSSSHYQNLSPAGVRHMDLTSPPLSAEANHYSPMRQQGMFAEPPPVNGAKLYNPALPPPSFYQREHSGLPPTQHPTHTPAGAVPDPAHFTPTLLPPATALPYGLPASSAGLALQPTAAGIPPNPALFQASSGPPAASSIAPPAAVIAAPFLPTGMIYAGGTRVPPPGAPAGFPLTLAYTTPPPQGTVPAAVVGSQPPPQAAAPGQHTKIYRGDITYYAPELQQPARTTQKRPKAAIPIINPQNAPAAYPLGKTDVATPQAKLTPPVNHTDSMKASSSLDGSEVKKLAIKTELSPGGPPVNSSASGSASLSKVGDQSLSTAMQGFKIEDNSGRVEMSACALGSSVVKQECEKSVAGIGESSIA</sequence>
<keyword evidence="13" id="KW-0694">RNA-binding</keyword>
<dbReference type="GO" id="GO:0006397">
    <property type="term" value="P:mRNA processing"/>
    <property type="evidence" value="ECO:0007669"/>
    <property type="project" value="UniProtKB-KW"/>
</dbReference>
<dbReference type="Pfam" id="PF09405">
    <property type="entry name" value="Btz"/>
    <property type="match status" value="1"/>
</dbReference>
<reference evidence="20" key="1">
    <citation type="submission" date="2021-04" db="EMBL/GenBank/DDBJ databases">
        <authorList>
            <consortium name="Molecular Ecology Group"/>
        </authorList>
    </citation>
    <scope>NUCLEOTIDE SEQUENCE</scope>
</reference>
<feature type="compositionally biased region" description="Basic and acidic residues" evidence="18">
    <location>
        <begin position="340"/>
        <end position="349"/>
    </location>
</feature>
<evidence type="ECO:0000256" key="15">
    <source>
        <dbReference type="ARBA" id="ARBA00023187"/>
    </source>
</evidence>
<evidence type="ECO:0000256" key="18">
    <source>
        <dbReference type="SAM" id="MobiDB-lite"/>
    </source>
</evidence>
<feature type="compositionally biased region" description="Gly residues" evidence="18">
    <location>
        <begin position="409"/>
        <end position="419"/>
    </location>
</feature>
<dbReference type="GO" id="GO:0010494">
    <property type="term" value="C:cytoplasmic stress granule"/>
    <property type="evidence" value="ECO:0007669"/>
    <property type="project" value="UniProtKB-SubCell"/>
</dbReference>
<organism evidence="20 21">
    <name type="scientific">Candidula unifasciata</name>
    <dbReference type="NCBI Taxonomy" id="100452"/>
    <lineage>
        <taxon>Eukaryota</taxon>
        <taxon>Metazoa</taxon>
        <taxon>Spiralia</taxon>
        <taxon>Lophotrochozoa</taxon>
        <taxon>Mollusca</taxon>
        <taxon>Gastropoda</taxon>
        <taxon>Heterobranchia</taxon>
        <taxon>Euthyneura</taxon>
        <taxon>Panpulmonata</taxon>
        <taxon>Eupulmonata</taxon>
        <taxon>Stylommatophora</taxon>
        <taxon>Helicina</taxon>
        <taxon>Helicoidea</taxon>
        <taxon>Geomitridae</taxon>
        <taxon>Candidula</taxon>
    </lineage>
</organism>
<feature type="domain" description="Btz" evidence="19">
    <location>
        <begin position="91"/>
        <end position="192"/>
    </location>
</feature>
<evidence type="ECO:0000313" key="21">
    <source>
        <dbReference type="Proteomes" id="UP000678393"/>
    </source>
</evidence>
<dbReference type="Proteomes" id="UP000678393">
    <property type="component" value="Unassembled WGS sequence"/>
</dbReference>
<keyword evidence="7" id="KW-0813">Transport</keyword>
<feature type="compositionally biased region" description="Basic and acidic residues" evidence="18">
    <location>
        <begin position="290"/>
        <end position="305"/>
    </location>
</feature>
<feature type="region of interest" description="Disordered" evidence="18">
    <location>
        <begin position="1"/>
        <end position="144"/>
    </location>
</feature>
<evidence type="ECO:0000256" key="6">
    <source>
        <dbReference type="ARBA" id="ARBA00019964"/>
    </source>
</evidence>
<evidence type="ECO:0000256" key="17">
    <source>
        <dbReference type="ARBA" id="ARBA00023273"/>
    </source>
</evidence>
<dbReference type="SMART" id="SM01044">
    <property type="entry name" value="Btz"/>
    <property type="match status" value="1"/>
</dbReference>
<evidence type="ECO:0000256" key="12">
    <source>
        <dbReference type="ARBA" id="ARBA00022845"/>
    </source>
</evidence>
<feature type="compositionally biased region" description="Acidic residues" evidence="18">
    <location>
        <begin position="34"/>
        <end position="92"/>
    </location>
</feature>
<dbReference type="GO" id="GO:0006417">
    <property type="term" value="P:regulation of translation"/>
    <property type="evidence" value="ECO:0007669"/>
    <property type="project" value="UniProtKB-KW"/>
</dbReference>
<dbReference type="GO" id="GO:0003729">
    <property type="term" value="F:mRNA binding"/>
    <property type="evidence" value="ECO:0007669"/>
    <property type="project" value="InterPro"/>
</dbReference>
<feature type="compositionally biased region" description="Basic and acidic residues" evidence="18">
    <location>
        <begin position="127"/>
        <end position="138"/>
    </location>
</feature>
<feature type="region of interest" description="Disordered" evidence="18">
    <location>
        <begin position="190"/>
        <end position="467"/>
    </location>
</feature>
<feature type="compositionally biased region" description="Polar residues" evidence="18">
    <location>
        <begin position="457"/>
        <end position="467"/>
    </location>
</feature>
<feature type="compositionally biased region" description="Polar residues" evidence="18">
    <location>
        <begin position="823"/>
        <end position="836"/>
    </location>
</feature>
<gene>
    <name evidence="20" type="ORF">CUNI_LOCUS16066</name>
</gene>
<dbReference type="OrthoDB" id="657902at2759"/>
<evidence type="ECO:0000256" key="10">
    <source>
        <dbReference type="ARBA" id="ARBA00022728"/>
    </source>
</evidence>
<proteinExistence type="inferred from homology"/>
<dbReference type="GO" id="GO:0030425">
    <property type="term" value="C:dendrite"/>
    <property type="evidence" value="ECO:0007669"/>
    <property type="project" value="UniProtKB-SubCell"/>
</dbReference>
<evidence type="ECO:0000256" key="4">
    <source>
        <dbReference type="ARBA" id="ARBA00004556"/>
    </source>
</evidence>